<dbReference type="PROSITE" id="PS00141">
    <property type="entry name" value="ASP_PROTEASE"/>
    <property type="match status" value="1"/>
</dbReference>
<organism evidence="9 10">
    <name type="scientific">Purpureocillium lavendulum</name>
    <dbReference type="NCBI Taxonomy" id="1247861"/>
    <lineage>
        <taxon>Eukaryota</taxon>
        <taxon>Fungi</taxon>
        <taxon>Dikarya</taxon>
        <taxon>Ascomycota</taxon>
        <taxon>Pezizomycotina</taxon>
        <taxon>Sordariomycetes</taxon>
        <taxon>Hypocreomycetidae</taxon>
        <taxon>Hypocreales</taxon>
        <taxon>Ophiocordycipitaceae</taxon>
        <taxon>Purpureocillium</taxon>
    </lineage>
</organism>
<dbReference type="PANTHER" id="PTHR47966:SF2">
    <property type="entry name" value="ASPERGILLOPEPSIN-1-RELATED"/>
    <property type="match status" value="1"/>
</dbReference>
<feature type="domain" description="Peptidase A1" evidence="8">
    <location>
        <begin position="158"/>
        <end position="467"/>
    </location>
</feature>
<dbReference type="InterPro" id="IPR001461">
    <property type="entry name" value="Aspartic_peptidase_A1"/>
</dbReference>
<evidence type="ECO:0000256" key="6">
    <source>
        <dbReference type="RuleBase" id="RU000454"/>
    </source>
</evidence>
<comment type="similarity">
    <text evidence="1 6">Belongs to the peptidase A1 family.</text>
</comment>
<dbReference type="PANTHER" id="PTHR47966">
    <property type="entry name" value="BETA-SITE APP-CLEAVING ENZYME, ISOFORM A-RELATED"/>
    <property type="match status" value="1"/>
</dbReference>
<feature type="chain" id="PRO_5044326589" evidence="7">
    <location>
        <begin position="21"/>
        <end position="469"/>
    </location>
</feature>
<dbReference type="Gene3D" id="2.40.70.10">
    <property type="entry name" value="Acid Proteases"/>
    <property type="match status" value="2"/>
</dbReference>
<keyword evidence="7" id="KW-0732">Signal</keyword>
<keyword evidence="2 6" id="KW-0645">Protease</keyword>
<proteinExistence type="inferred from homology"/>
<dbReference type="AlphaFoldDB" id="A0AB34FW59"/>
<dbReference type="PRINTS" id="PR00792">
    <property type="entry name" value="PEPSIN"/>
</dbReference>
<evidence type="ECO:0000256" key="7">
    <source>
        <dbReference type="SAM" id="SignalP"/>
    </source>
</evidence>
<evidence type="ECO:0000313" key="9">
    <source>
        <dbReference type="EMBL" id="KAJ6443683.1"/>
    </source>
</evidence>
<keyword evidence="3 6" id="KW-0064">Aspartyl protease</keyword>
<dbReference type="InterPro" id="IPR021109">
    <property type="entry name" value="Peptidase_aspartic_dom_sf"/>
</dbReference>
<dbReference type="Pfam" id="PF00026">
    <property type="entry name" value="Asp"/>
    <property type="match status" value="1"/>
</dbReference>
<gene>
    <name evidence="9" type="ORF">O9K51_04862</name>
</gene>
<evidence type="ECO:0000256" key="5">
    <source>
        <dbReference type="PIRSR" id="PIRSR601461-1"/>
    </source>
</evidence>
<evidence type="ECO:0000256" key="2">
    <source>
        <dbReference type="ARBA" id="ARBA00022670"/>
    </source>
</evidence>
<keyword evidence="10" id="KW-1185">Reference proteome</keyword>
<protein>
    <submittedName>
        <fullName evidence="9">Peptidase A1</fullName>
    </submittedName>
</protein>
<comment type="caution">
    <text evidence="9">The sequence shown here is derived from an EMBL/GenBank/DDBJ whole genome shotgun (WGS) entry which is preliminary data.</text>
</comment>
<evidence type="ECO:0000313" key="10">
    <source>
        <dbReference type="Proteomes" id="UP001163105"/>
    </source>
</evidence>
<dbReference type="InterPro" id="IPR001969">
    <property type="entry name" value="Aspartic_peptidase_AS"/>
</dbReference>
<dbReference type="Proteomes" id="UP001163105">
    <property type="component" value="Unassembled WGS sequence"/>
</dbReference>
<evidence type="ECO:0000256" key="3">
    <source>
        <dbReference type="ARBA" id="ARBA00022750"/>
    </source>
</evidence>
<sequence length="469" mass="51762">MKATAVLAAATLAMLPSTSAWRIYLYNWENENKDGGYYTESGPGGTGESCFTIGDINNKVSSIRFYATNSQTNPTTKCDVTFYNSLGCQDRLAGPYGFNFFANADELGIDNKITTYKTSHDKLVAAAARSKIRTIDKLVDKRWTGHVVTSPIANDTEYLTEVHIGTPAQKFFLDFDTGSSDLWVFSTETSPDQVNGQRLYNPKKSQSAKKLDGATWEIEYQDGSNCSGDVWIDNISIGGLRLKGQAIESAQYVSPQFTDDVLDGLVGLAFSSLNTVQPTPQLTFLNTAKGHIKEMLFTANLNHHAGRFGYIEKSEHKGPVTYTPVDSSEGWWAFWTPSYSWGDTPFQDDPIYGIADTGTTLIYITDDITASYYDTVPGSLLDVEEWAYLYPCNATLPDFSFKIEESIVTLPGSYLDYAQVSTVDGVPYCLGGIQSSLVFNDFNIWGDMAFKSSLVVFDQGNMRLGFAPK</sequence>
<feature type="active site" evidence="5">
    <location>
        <position position="356"/>
    </location>
</feature>
<feature type="active site" evidence="5">
    <location>
        <position position="176"/>
    </location>
</feature>
<evidence type="ECO:0000256" key="4">
    <source>
        <dbReference type="ARBA" id="ARBA00022801"/>
    </source>
</evidence>
<keyword evidence="4 6" id="KW-0378">Hydrolase</keyword>
<accession>A0AB34FW59</accession>
<dbReference type="GO" id="GO:0006508">
    <property type="term" value="P:proteolysis"/>
    <property type="evidence" value="ECO:0007669"/>
    <property type="project" value="UniProtKB-KW"/>
</dbReference>
<evidence type="ECO:0000256" key="1">
    <source>
        <dbReference type="ARBA" id="ARBA00007447"/>
    </source>
</evidence>
<evidence type="ECO:0000259" key="8">
    <source>
        <dbReference type="PROSITE" id="PS51767"/>
    </source>
</evidence>
<dbReference type="InterPro" id="IPR033121">
    <property type="entry name" value="PEPTIDASE_A1"/>
</dbReference>
<name>A0AB34FW59_9HYPO</name>
<dbReference type="InterPro" id="IPR034163">
    <property type="entry name" value="Aspergillopepsin-like_cat_dom"/>
</dbReference>
<feature type="signal peptide" evidence="7">
    <location>
        <begin position="1"/>
        <end position="20"/>
    </location>
</feature>
<dbReference type="SUPFAM" id="SSF50630">
    <property type="entry name" value="Acid proteases"/>
    <property type="match status" value="1"/>
</dbReference>
<reference evidence="9" key="1">
    <citation type="submission" date="2023-01" db="EMBL/GenBank/DDBJ databases">
        <title>The growth and conidiation of Purpureocillium lavendulum are regulated by nitrogen source and histone H3K14 acetylation.</title>
        <authorList>
            <person name="Tang P."/>
            <person name="Han J."/>
            <person name="Zhang C."/>
            <person name="Tang P."/>
            <person name="Qi F."/>
            <person name="Zhang K."/>
            <person name="Liang L."/>
        </authorList>
    </citation>
    <scope>NUCLEOTIDE SEQUENCE</scope>
    <source>
        <strain evidence="9">YMF1.00683</strain>
    </source>
</reference>
<dbReference type="FunFam" id="2.40.70.10:FF:000026">
    <property type="entry name" value="Endothiapepsin"/>
    <property type="match status" value="1"/>
</dbReference>
<dbReference type="EMBL" id="JAQHRD010000003">
    <property type="protein sequence ID" value="KAJ6443683.1"/>
    <property type="molecule type" value="Genomic_DNA"/>
</dbReference>
<dbReference type="CDD" id="cd06097">
    <property type="entry name" value="Aspergillopepsin_like"/>
    <property type="match status" value="1"/>
</dbReference>
<dbReference type="GO" id="GO:0004190">
    <property type="term" value="F:aspartic-type endopeptidase activity"/>
    <property type="evidence" value="ECO:0007669"/>
    <property type="project" value="UniProtKB-KW"/>
</dbReference>
<dbReference type="PROSITE" id="PS51767">
    <property type="entry name" value="PEPTIDASE_A1"/>
    <property type="match status" value="1"/>
</dbReference>